<reference evidence="1" key="1">
    <citation type="submission" date="2021-02" db="EMBL/GenBank/DDBJ databases">
        <authorList>
            <person name="Nowell W R."/>
        </authorList>
    </citation>
    <scope>NUCLEOTIDE SEQUENCE</scope>
</reference>
<dbReference type="AlphaFoldDB" id="A0A820HAI8"/>
<sequence>MKRSLNGIINSLDDSILKRFCSEILPKIHYKIKWLDLEPLCMEPILLVADTILIY</sequence>
<organism evidence="1 2">
    <name type="scientific">Rotaria sordida</name>
    <dbReference type="NCBI Taxonomy" id="392033"/>
    <lineage>
        <taxon>Eukaryota</taxon>
        <taxon>Metazoa</taxon>
        <taxon>Spiralia</taxon>
        <taxon>Gnathifera</taxon>
        <taxon>Rotifera</taxon>
        <taxon>Eurotatoria</taxon>
        <taxon>Bdelloidea</taxon>
        <taxon>Philodinida</taxon>
        <taxon>Philodinidae</taxon>
        <taxon>Rotaria</taxon>
    </lineage>
</organism>
<gene>
    <name evidence="1" type="ORF">FNK824_LOCUS40211</name>
</gene>
<name>A0A820HAI8_9BILA</name>
<feature type="non-terminal residue" evidence="1">
    <location>
        <position position="55"/>
    </location>
</feature>
<comment type="caution">
    <text evidence="1">The sequence shown here is derived from an EMBL/GenBank/DDBJ whole genome shotgun (WGS) entry which is preliminary data.</text>
</comment>
<proteinExistence type="predicted"/>
<evidence type="ECO:0000313" key="1">
    <source>
        <dbReference type="EMBL" id="CAF4289397.1"/>
    </source>
</evidence>
<dbReference type="EMBL" id="CAJOBE010030459">
    <property type="protein sequence ID" value="CAF4289397.1"/>
    <property type="molecule type" value="Genomic_DNA"/>
</dbReference>
<evidence type="ECO:0000313" key="2">
    <source>
        <dbReference type="Proteomes" id="UP000663874"/>
    </source>
</evidence>
<protein>
    <submittedName>
        <fullName evidence="1">Uncharacterized protein</fullName>
    </submittedName>
</protein>
<dbReference type="Proteomes" id="UP000663874">
    <property type="component" value="Unassembled WGS sequence"/>
</dbReference>
<accession>A0A820HAI8</accession>